<protein>
    <submittedName>
        <fullName evidence="2">Uncharacterized protein</fullName>
    </submittedName>
</protein>
<evidence type="ECO:0000313" key="3">
    <source>
        <dbReference type="Proteomes" id="UP000186817"/>
    </source>
</evidence>
<comment type="caution">
    <text evidence="2">The sequence shown here is derived from an EMBL/GenBank/DDBJ whole genome shotgun (WGS) entry which is preliminary data.</text>
</comment>
<sequence length="217" mass="23366">MSDASFIHDFVFQYAAFRHHSFFFSHEFGIELFEPYQHGGGTWGVEGSGANEDTFPSPVISALDAELTYLQKDTAAVIASRLLYLMAISSSDLWFEVSPTGERVVKERKRALGHGATRWQLKEIDFEESLGGSTVHPELPEFPPVPEGEDTPSDTPMAAPPGAGEAAQLQNLIGNLAAAAQALAGAAGSTGRSQKSYDSAATLVKGPHVFSPKNIWK</sequence>
<dbReference type="OrthoDB" id="10310432at2759"/>
<evidence type="ECO:0000256" key="1">
    <source>
        <dbReference type="SAM" id="MobiDB-lite"/>
    </source>
</evidence>
<name>A0A1Q9CGA2_SYMMI</name>
<accession>A0A1Q9CGA2</accession>
<gene>
    <name evidence="2" type="ORF">AK812_SmicGene37440</name>
</gene>
<dbReference type="Proteomes" id="UP000186817">
    <property type="component" value="Unassembled WGS sequence"/>
</dbReference>
<dbReference type="AlphaFoldDB" id="A0A1Q9CGA2"/>
<keyword evidence="3" id="KW-1185">Reference proteome</keyword>
<proteinExistence type="predicted"/>
<dbReference type="EMBL" id="LSRX01001236">
    <property type="protein sequence ID" value="OLP81951.1"/>
    <property type="molecule type" value="Genomic_DNA"/>
</dbReference>
<evidence type="ECO:0000313" key="2">
    <source>
        <dbReference type="EMBL" id="OLP81951.1"/>
    </source>
</evidence>
<feature type="region of interest" description="Disordered" evidence="1">
    <location>
        <begin position="131"/>
        <end position="163"/>
    </location>
</feature>
<reference evidence="2 3" key="1">
    <citation type="submission" date="2016-02" db="EMBL/GenBank/DDBJ databases">
        <title>Genome analysis of coral dinoflagellate symbionts highlights evolutionary adaptations to a symbiotic lifestyle.</title>
        <authorList>
            <person name="Aranda M."/>
            <person name="Li Y."/>
            <person name="Liew Y.J."/>
            <person name="Baumgarten S."/>
            <person name="Simakov O."/>
            <person name="Wilson M."/>
            <person name="Piel J."/>
            <person name="Ashoor H."/>
            <person name="Bougouffa S."/>
            <person name="Bajic V.B."/>
            <person name="Ryu T."/>
            <person name="Ravasi T."/>
            <person name="Bayer T."/>
            <person name="Micklem G."/>
            <person name="Kim H."/>
            <person name="Bhak J."/>
            <person name="Lajeunesse T.C."/>
            <person name="Voolstra C.R."/>
        </authorList>
    </citation>
    <scope>NUCLEOTIDE SEQUENCE [LARGE SCALE GENOMIC DNA]</scope>
    <source>
        <strain evidence="2 3">CCMP2467</strain>
    </source>
</reference>
<organism evidence="2 3">
    <name type="scientific">Symbiodinium microadriaticum</name>
    <name type="common">Dinoflagellate</name>
    <name type="synonym">Zooxanthella microadriatica</name>
    <dbReference type="NCBI Taxonomy" id="2951"/>
    <lineage>
        <taxon>Eukaryota</taxon>
        <taxon>Sar</taxon>
        <taxon>Alveolata</taxon>
        <taxon>Dinophyceae</taxon>
        <taxon>Suessiales</taxon>
        <taxon>Symbiodiniaceae</taxon>
        <taxon>Symbiodinium</taxon>
    </lineage>
</organism>